<evidence type="ECO:0000313" key="2">
    <source>
        <dbReference type="EMBL" id="KAA8531644.1"/>
    </source>
</evidence>
<keyword evidence="3" id="KW-1185">Reference proteome</keyword>
<dbReference type="AlphaFoldDB" id="A0A5J5AMW0"/>
<proteinExistence type="predicted"/>
<feature type="region of interest" description="Disordered" evidence="1">
    <location>
        <begin position="20"/>
        <end position="79"/>
    </location>
</feature>
<name>A0A5J5AMW0_9ASTE</name>
<reference evidence="2 3" key="1">
    <citation type="submission" date="2019-09" db="EMBL/GenBank/DDBJ databases">
        <title>A chromosome-level genome assembly of the Chinese tupelo Nyssa sinensis.</title>
        <authorList>
            <person name="Yang X."/>
            <person name="Kang M."/>
            <person name="Yang Y."/>
            <person name="Xiong H."/>
            <person name="Wang M."/>
            <person name="Zhang Z."/>
            <person name="Wang Z."/>
            <person name="Wu H."/>
            <person name="Ma T."/>
            <person name="Liu J."/>
            <person name="Xi Z."/>
        </authorList>
    </citation>
    <scope>NUCLEOTIDE SEQUENCE [LARGE SCALE GENOMIC DNA]</scope>
    <source>
        <strain evidence="2">J267</strain>
        <tissue evidence="2">Leaf</tissue>
    </source>
</reference>
<sequence length="79" mass="8318">MASSRSRMKSNILTQDVRVLPSTSAAKNEITSSKAGDGFESAGLSSSSESPDHAKGQFFVRDQVFTTATGPSRKGTGHK</sequence>
<accession>A0A5J5AMW0</accession>
<evidence type="ECO:0000256" key="1">
    <source>
        <dbReference type="SAM" id="MobiDB-lite"/>
    </source>
</evidence>
<protein>
    <submittedName>
        <fullName evidence="2">Uncharacterized protein</fullName>
    </submittedName>
</protein>
<dbReference type="EMBL" id="CM018043">
    <property type="protein sequence ID" value="KAA8531644.1"/>
    <property type="molecule type" value="Genomic_DNA"/>
</dbReference>
<organism evidence="2 3">
    <name type="scientific">Nyssa sinensis</name>
    <dbReference type="NCBI Taxonomy" id="561372"/>
    <lineage>
        <taxon>Eukaryota</taxon>
        <taxon>Viridiplantae</taxon>
        <taxon>Streptophyta</taxon>
        <taxon>Embryophyta</taxon>
        <taxon>Tracheophyta</taxon>
        <taxon>Spermatophyta</taxon>
        <taxon>Magnoliopsida</taxon>
        <taxon>eudicotyledons</taxon>
        <taxon>Gunneridae</taxon>
        <taxon>Pentapetalae</taxon>
        <taxon>asterids</taxon>
        <taxon>Cornales</taxon>
        <taxon>Nyssaceae</taxon>
        <taxon>Nyssa</taxon>
    </lineage>
</organism>
<evidence type="ECO:0000313" key="3">
    <source>
        <dbReference type="Proteomes" id="UP000325577"/>
    </source>
</evidence>
<gene>
    <name evidence="2" type="ORF">F0562_006639</name>
</gene>
<feature type="compositionally biased region" description="Polar residues" evidence="1">
    <location>
        <begin position="21"/>
        <end position="34"/>
    </location>
</feature>
<dbReference type="Proteomes" id="UP000325577">
    <property type="component" value="Linkage Group LG2"/>
</dbReference>